<proteinExistence type="predicted"/>
<keyword evidence="2" id="KW-1185">Reference proteome</keyword>
<dbReference type="AlphaFoldDB" id="A0AAN7IUP2"/>
<name>A0AAN7IUP2_QUERU</name>
<dbReference type="EMBL" id="JAXUIC010000004">
    <property type="protein sequence ID" value="KAK4594863.1"/>
    <property type="molecule type" value="Genomic_DNA"/>
</dbReference>
<evidence type="ECO:0000313" key="1">
    <source>
        <dbReference type="EMBL" id="KAK4594863.1"/>
    </source>
</evidence>
<protein>
    <submittedName>
        <fullName evidence="1">Uncharacterized protein</fullName>
    </submittedName>
</protein>
<accession>A0AAN7IUP2</accession>
<comment type="caution">
    <text evidence="1">The sequence shown here is derived from an EMBL/GenBank/DDBJ whole genome shotgun (WGS) entry which is preliminary data.</text>
</comment>
<organism evidence="1 2">
    <name type="scientific">Quercus rubra</name>
    <name type="common">Northern red oak</name>
    <name type="synonym">Quercus borealis</name>
    <dbReference type="NCBI Taxonomy" id="3512"/>
    <lineage>
        <taxon>Eukaryota</taxon>
        <taxon>Viridiplantae</taxon>
        <taxon>Streptophyta</taxon>
        <taxon>Embryophyta</taxon>
        <taxon>Tracheophyta</taxon>
        <taxon>Spermatophyta</taxon>
        <taxon>Magnoliopsida</taxon>
        <taxon>eudicotyledons</taxon>
        <taxon>Gunneridae</taxon>
        <taxon>Pentapetalae</taxon>
        <taxon>rosids</taxon>
        <taxon>fabids</taxon>
        <taxon>Fagales</taxon>
        <taxon>Fagaceae</taxon>
        <taxon>Quercus</taxon>
    </lineage>
</organism>
<gene>
    <name evidence="1" type="ORF">RGQ29_018550</name>
</gene>
<evidence type="ECO:0000313" key="2">
    <source>
        <dbReference type="Proteomes" id="UP001324115"/>
    </source>
</evidence>
<sequence>MEPLPIFLVICTSVSKNSEILNPKPNFHFHLHHNLLLLLLRLCPQDDSFKEFYALHKVRSWNKQNMDCYSRSVSSKREATFISLREAEMAVKRKGLIVSLWMENKNFLQKLLKADCMYWRLEPVFEDKRVLRKDFGNVLKYLDREYWNGCLN</sequence>
<reference evidence="1 2" key="1">
    <citation type="journal article" date="2023" name="G3 (Bethesda)">
        <title>A haplotype-resolved chromosome-scale genome for Quercus rubra L. provides insights into the genetics of adaptive traits for red oak species.</title>
        <authorList>
            <person name="Kapoor B."/>
            <person name="Jenkins J."/>
            <person name="Schmutz J."/>
            <person name="Zhebentyayeva T."/>
            <person name="Kuelheim C."/>
            <person name="Coggeshall M."/>
            <person name="Heim C."/>
            <person name="Lasky J.R."/>
            <person name="Leites L."/>
            <person name="Islam-Faridi N."/>
            <person name="Romero-Severson J."/>
            <person name="DeLeo V.L."/>
            <person name="Lucas S.M."/>
            <person name="Lazic D."/>
            <person name="Gailing O."/>
            <person name="Carlson J."/>
            <person name="Staton M."/>
        </authorList>
    </citation>
    <scope>NUCLEOTIDE SEQUENCE [LARGE SCALE GENOMIC DNA]</scope>
    <source>
        <strain evidence="1">Pseudo-F2</strain>
    </source>
</reference>
<dbReference type="Proteomes" id="UP001324115">
    <property type="component" value="Unassembled WGS sequence"/>
</dbReference>